<dbReference type="InterPro" id="IPR007627">
    <property type="entry name" value="RNA_pol_sigma70_r2"/>
</dbReference>
<dbReference type="RefSeq" id="WP_341415493.1">
    <property type="nucleotide sequence ID" value="NZ_JBBPCC010000006.1"/>
</dbReference>
<dbReference type="Pfam" id="PF04542">
    <property type="entry name" value="Sigma70_r2"/>
    <property type="match status" value="1"/>
</dbReference>
<dbReference type="CDD" id="cd06171">
    <property type="entry name" value="Sigma70_r4"/>
    <property type="match status" value="1"/>
</dbReference>
<name>A0ABU9DHV3_9BACL</name>
<sequence>MISLEPHYLQHLSHTSDKDVILRDLMKAYGEDVWHYAFFITRKADAADDISQEVFLTVYERMFTFRGECSVKSWLLSITRNKSMNLLRSFFLRKVTLVGEVFLKETSPSAESVVFERMQTHRIWKKVMSLPRKFREIVVLDAYYLFTSREIAELLRIPEATVRTRLYRARRKMTAMLEAETDGGDTR</sequence>
<evidence type="ECO:0000256" key="2">
    <source>
        <dbReference type="ARBA" id="ARBA00023015"/>
    </source>
</evidence>
<dbReference type="Gene3D" id="1.10.10.10">
    <property type="entry name" value="Winged helix-like DNA-binding domain superfamily/Winged helix DNA-binding domain"/>
    <property type="match status" value="1"/>
</dbReference>
<keyword evidence="2" id="KW-0805">Transcription regulation</keyword>
<evidence type="ECO:0000259" key="5">
    <source>
        <dbReference type="Pfam" id="PF04542"/>
    </source>
</evidence>
<dbReference type="InterPro" id="IPR013324">
    <property type="entry name" value="RNA_pol_sigma_r3/r4-like"/>
</dbReference>
<keyword evidence="8" id="KW-1185">Reference proteome</keyword>
<dbReference type="PANTHER" id="PTHR43133">
    <property type="entry name" value="RNA POLYMERASE ECF-TYPE SIGMA FACTO"/>
    <property type="match status" value="1"/>
</dbReference>
<dbReference type="Proteomes" id="UP001469365">
    <property type="component" value="Unassembled WGS sequence"/>
</dbReference>
<dbReference type="EMBL" id="JBBPCC010000006">
    <property type="protein sequence ID" value="MEK8128411.1"/>
    <property type="molecule type" value="Genomic_DNA"/>
</dbReference>
<evidence type="ECO:0000256" key="3">
    <source>
        <dbReference type="ARBA" id="ARBA00023082"/>
    </source>
</evidence>
<evidence type="ECO:0000313" key="7">
    <source>
        <dbReference type="EMBL" id="MEK8128411.1"/>
    </source>
</evidence>
<evidence type="ECO:0000259" key="6">
    <source>
        <dbReference type="Pfam" id="PF08281"/>
    </source>
</evidence>
<evidence type="ECO:0000313" key="8">
    <source>
        <dbReference type="Proteomes" id="UP001469365"/>
    </source>
</evidence>
<feature type="domain" description="RNA polymerase sigma factor 70 region 4 type 2" evidence="6">
    <location>
        <begin position="123"/>
        <end position="173"/>
    </location>
</feature>
<reference evidence="7 8" key="1">
    <citation type="submission" date="2024-04" db="EMBL/GenBank/DDBJ databases">
        <title>draft genome sequnece of Paenibacillus filicis.</title>
        <authorList>
            <person name="Kim D.-U."/>
        </authorList>
    </citation>
    <scope>NUCLEOTIDE SEQUENCE [LARGE SCALE GENOMIC DNA]</scope>
    <source>
        <strain evidence="7 8">KACC14197</strain>
    </source>
</reference>
<dbReference type="InterPro" id="IPR013325">
    <property type="entry name" value="RNA_pol_sigma_r2"/>
</dbReference>
<dbReference type="InterPro" id="IPR013249">
    <property type="entry name" value="RNA_pol_sigma70_r4_t2"/>
</dbReference>
<gene>
    <name evidence="7" type="ORF">WMW72_10895</name>
</gene>
<dbReference type="PANTHER" id="PTHR43133:SF46">
    <property type="entry name" value="RNA POLYMERASE SIGMA-70 FACTOR ECF SUBFAMILY"/>
    <property type="match status" value="1"/>
</dbReference>
<accession>A0ABU9DHV3</accession>
<feature type="domain" description="RNA polymerase sigma-70 region 2" evidence="5">
    <location>
        <begin position="25"/>
        <end position="89"/>
    </location>
</feature>
<comment type="caution">
    <text evidence="7">The sequence shown here is derived from an EMBL/GenBank/DDBJ whole genome shotgun (WGS) entry which is preliminary data.</text>
</comment>
<dbReference type="Gene3D" id="1.10.1740.10">
    <property type="match status" value="1"/>
</dbReference>
<dbReference type="InterPro" id="IPR014284">
    <property type="entry name" value="RNA_pol_sigma-70_dom"/>
</dbReference>
<evidence type="ECO:0000256" key="4">
    <source>
        <dbReference type="ARBA" id="ARBA00023163"/>
    </source>
</evidence>
<dbReference type="InterPro" id="IPR039425">
    <property type="entry name" value="RNA_pol_sigma-70-like"/>
</dbReference>
<protein>
    <submittedName>
        <fullName evidence="7">Sigma-70 family RNA polymerase sigma factor</fullName>
    </submittedName>
</protein>
<dbReference type="InterPro" id="IPR036388">
    <property type="entry name" value="WH-like_DNA-bd_sf"/>
</dbReference>
<dbReference type="NCBIfam" id="TIGR02937">
    <property type="entry name" value="sigma70-ECF"/>
    <property type="match status" value="1"/>
</dbReference>
<evidence type="ECO:0000256" key="1">
    <source>
        <dbReference type="ARBA" id="ARBA00010641"/>
    </source>
</evidence>
<dbReference type="SUPFAM" id="SSF88659">
    <property type="entry name" value="Sigma3 and sigma4 domains of RNA polymerase sigma factors"/>
    <property type="match status" value="1"/>
</dbReference>
<organism evidence="7 8">
    <name type="scientific">Paenibacillus filicis</name>
    <dbReference type="NCBI Taxonomy" id="669464"/>
    <lineage>
        <taxon>Bacteria</taxon>
        <taxon>Bacillati</taxon>
        <taxon>Bacillota</taxon>
        <taxon>Bacilli</taxon>
        <taxon>Bacillales</taxon>
        <taxon>Paenibacillaceae</taxon>
        <taxon>Paenibacillus</taxon>
    </lineage>
</organism>
<dbReference type="Pfam" id="PF08281">
    <property type="entry name" value="Sigma70_r4_2"/>
    <property type="match status" value="1"/>
</dbReference>
<keyword evidence="3" id="KW-0731">Sigma factor</keyword>
<keyword evidence="4" id="KW-0804">Transcription</keyword>
<comment type="similarity">
    <text evidence="1">Belongs to the sigma-70 factor family. ECF subfamily.</text>
</comment>
<proteinExistence type="inferred from homology"/>
<dbReference type="SUPFAM" id="SSF88946">
    <property type="entry name" value="Sigma2 domain of RNA polymerase sigma factors"/>
    <property type="match status" value="1"/>
</dbReference>